<dbReference type="EMBL" id="JANBVO010000032">
    <property type="protein sequence ID" value="KAJ9137908.1"/>
    <property type="molecule type" value="Genomic_DNA"/>
</dbReference>
<dbReference type="AlphaFoldDB" id="A0AA38R5I8"/>
<dbReference type="Proteomes" id="UP001174694">
    <property type="component" value="Unassembled WGS sequence"/>
</dbReference>
<reference evidence="7" key="1">
    <citation type="submission" date="2022-07" db="EMBL/GenBank/DDBJ databases">
        <title>Fungi with potential for degradation of polypropylene.</title>
        <authorList>
            <person name="Gostincar C."/>
        </authorList>
    </citation>
    <scope>NUCLEOTIDE SEQUENCE</scope>
    <source>
        <strain evidence="7">EXF-13308</strain>
    </source>
</reference>
<dbReference type="Pfam" id="PF13639">
    <property type="entry name" value="zf-RING_2"/>
    <property type="match status" value="1"/>
</dbReference>
<dbReference type="InterPro" id="IPR013083">
    <property type="entry name" value="Znf_RING/FYVE/PHD"/>
</dbReference>
<keyword evidence="8" id="KW-1185">Reference proteome</keyword>
<protein>
    <recommendedName>
        <fullName evidence="6">RING-type domain-containing protein</fullName>
    </recommendedName>
</protein>
<dbReference type="PANTHER" id="PTHR45931:SF3">
    <property type="entry name" value="RING ZINC FINGER-CONTAINING PROTEIN"/>
    <property type="match status" value="1"/>
</dbReference>
<dbReference type="GO" id="GO:0005634">
    <property type="term" value="C:nucleus"/>
    <property type="evidence" value="ECO:0007669"/>
    <property type="project" value="TreeGrafter"/>
</dbReference>
<evidence type="ECO:0000256" key="3">
    <source>
        <dbReference type="ARBA" id="ARBA00022833"/>
    </source>
</evidence>
<evidence type="ECO:0000256" key="4">
    <source>
        <dbReference type="PROSITE-ProRule" id="PRU00175"/>
    </source>
</evidence>
<dbReference type="GO" id="GO:0061630">
    <property type="term" value="F:ubiquitin protein ligase activity"/>
    <property type="evidence" value="ECO:0007669"/>
    <property type="project" value="TreeGrafter"/>
</dbReference>
<gene>
    <name evidence="7" type="ORF">NKR23_g8881</name>
</gene>
<comment type="caution">
    <text evidence="7">The sequence shown here is derived from an EMBL/GenBank/DDBJ whole genome shotgun (WGS) entry which is preliminary data.</text>
</comment>
<feature type="compositionally biased region" description="Low complexity" evidence="5">
    <location>
        <begin position="390"/>
        <end position="399"/>
    </location>
</feature>
<feature type="region of interest" description="Disordered" evidence="5">
    <location>
        <begin position="1"/>
        <end position="114"/>
    </location>
</feature>
<organism evidence="7 8">
    <name type="scientific">Pleurostoma richardsiae</name>
    <dbReference type="NCBI Taxonomy" id="41990"/>
    <lineage>
        <taxon>Eukaryota</taxon>
        <taxon>Fungi</taxon>
        <taxon>Dikarya</taxon>
        <taxon>Ascomycota</taxon>
        <taxon>Pezizomycotina</taxon>
        <taxon>Sordariomycetes</taxon>
        <taxon>Sordariomycetidae</taxon>
        <taxon>Calosphaeriales</taxon>
        <taxon>Pleurostomataceae</taxon>
        <taxon>Pleurostoma</taxon>
    </lineage>
</organism>
<keyword evidence="2 4" id="KW-0863">Zinc-finger</keyword>
<dbReference type="Gene3D" id="3.30.40.10">
    <property type="entry name" value="Zinc/RING finger domain, C3HC4 (zinc finger)"/>
    <property type="match status" value="1"/>
</dbReference>
<feature type="compositionally biased region" description="Low complexity" evidence="5">
    <location>
        <begin position="69"/>
        <end position="81"/>
    </location>
</feature>
<dbReference type="PANTHER" id="PTHR45931">
    <property type="entry name" value="SI:CH211-59O9.10"/>
    <property type="match status" value="1"/>
</dbReference>
<dbReference type="InterPro" id="IPR051834">
    <property type="entry name" value="RING_finger_E3_ligase"/>
</dbReference>
<evidence type="ECO:0000256" key="1">
    <source>
        <dbReference type="ARBA" id="ARBA00022723"/>
    </source>
</evidence>
<evidence type="ECO:0000313" key="8">
    <source>
        <dbReference type="Proteomes" id="UP001174694"/>
    </source>
</evidence>
<proteinExistence type="predicted"/>
<evidence type="ECO:0000259" key="6">
    <source>
        <dbReference type="PROSITE" id="PS50089"/>
    </source>
</evidence>
<feature type="region of interest" description="Disordered" evidence="5">
    <location>
        <begin position="304"/>
        <end position="406"/>
    </location>
</feature>
<feature type="region of interest" description="Disordered" evidence="5">
    <location>
        <begin position="424"/>
        <end position="503"/>
    </location>
</feature>
<feature type="compositionally biased region" description="Low complexity" evidence="5">
    <location>
        <begin position="341"/>
        <end position="352"/>
    </location>
</feature>
<dbReference type="SUPFAM" id="SSF57850">
    <property type="entry name" value="RING/U-box"/>
    <property type="match status" value="1"/>
</dbReference>
<accession>A0AA38R5I8</accession>
<dbReference type="PROSITE" id="PS50089">
    <property type="entry name" value="ZF_RING_2"/>
    <property type="match status" value="1"/>
</dbReference>
<dbReference type="GO" id="GO:0008270">
    <property type="term" value="F:zinc ion binding"/>
    <property type="evidence" value="ECO:0007669"/>
    <property type="project" value="UniProtKB-KW"/>
</dbReference>
<dbReference type="InterPro" id="IPR001841">
    <property type="entry name" value="Znf_RING"/>
</dbReference>
<feature type="domain" description="RING-type" evidence="6">
    <location>
        <begin position="186"/>
        <end position="234"/>
    </location>
</feature>
<evidence type="ECO:0000256" key="2">
    <source>
        <dbReference type="ARBA" id="ARBA00022771"/>
    </source>
</evidence>
<feature type="compositionally biased region" description="Polar residues" evidence="5">
    <location>
        <begin position="474"/>
        <end position="503"/>
    </location>
</feature>
<evidence type="ECO:0000256" key="5">
    <source>
        <dbReference type="SAM" id="MobiDB-lite"/>
    </source>
</evidence>
<sequence>MSASGNNSPPQGTSNRPPFPAAPDSPRGQTGGSAPLDVPTGPLNSASPQRNDLQSLPRPPRMSSHRPEAPGSGSSSAPPAAVNAERRRGANARLLRVSRRTMPHADGESDEDLDQLESGGYYRMMQEYSSGAPPYALRLGDMDERNLRAQQILRGQMVSKRVASRSAISSLQSVDIDGLPESERSCIICYNDFGVPNPEGINEAPLRLPKCKHVFGDHCIKKWFEESDSCPYCRDKVHSEPQMRATPESVRNFLRQIRSGAGLGGGAGGGGPGSDHDWMREADLLLTLANRGDHLAYRQMERAAADPSLGWASSAGRRSPPDSSSENRRRTRPRHGSLRNSPPSTGGSASGTRPNSYMGPSPPSQPSAAQQQPPFPPMYGHRFHHHQHASHNNASSSSNRQPLPDPVMPYYHIPAMPLGLTPLSGPPNQYAPAPAMMGSRPDPQHFPAPLGNAPPQQPSQETRQGLPDSRNAGAFSQQFPPQGMDRTTGSAFTGLSGGNQSHY</sequence>
<name>A0AA38R5I8_9PEZI</name>
<feature type="compositionally biased region" description="Polar residues" evidence="5">
    <location>
        <begin position="42"/>
        <end position="54"/>
    </location>
</feature>
<keyword evidence="3" id="KW-0862">Zinc</keyword>
<dbReference type="GO" id="GO:0006511">
    <property type="term" value="P:ubiquitin-dependent protein catabolic process"/>
    <property type="evidence" value="ECO:0007669"/>
    <property type="project" value="TreeGrafter"/>
</dbReference>
<feature type="compositionally biased region" description="Polar residues" evidence="5">
    <location>
        <begin position="1"/>
        <end position="16"/>
    </location>
</feature>
<keyword evidence="1" id="KW-0479">Metal-binding</keyword>
<evidence type="ECO:0000313" key="7">
    <source>
        <dbReference type="EMBL" id="KAJ9137908.1"/>
    </source>
</evidence>